<dbReference type="HAMAP" id="MF_00213">
    <property type="entry name" value="HypA_HybF"/>
    <property type="match status" value="1"/>
</dbReference>
<evidence type="ECO:0000256" key="4">
    <source>
        <dbReference type="ARBA" id="ARBA00022833"/>
    </source>
</evidence>
<evidence type="ECO:0000256" key="3">
    <source>
        <dbReference type="ARBA" id="ARBA00022723"/>
    </source>
</evidence>
<dbReference type="OrthoDB" id="288014at2"/>
<name>A0A2K8L3Q2_9PROT</name>
<dbReference type="GO" id="GO:0016530">
    <property type="term" value="F:metallochaperone activity"/>
    <property type="evidence" value="ECO:0007669"/>
    <property type="project" value="UniProtKB-ARBA"/>
</dbReference>
<dbReference type="Proteomes" id="UP000231637">
    <property type="component" value="Chromosome"/>
</dbReference>
<reference evidence="6 7" key="1">
    <citation type="submission" date="2016-12" db="EMBL/GenBank/DDBJ databases">
        <title>Isolation and genomic insights into novel planktonic Zetaproteobacteria from stratified waters of the Chesapeake Bay.</title>
        <authorList>
            <person name="McAllister S.M."/>
            <person name="Kato S."/>
            <person name="Chan C.S."/>
            <person name="Chiu B.K."/>
            <person name="Field E.K."/>
        </authorList>
    </citation>
    <scope>NUCLEOTIDE SEQUENCE [LARGE SCALE GENOMIC DNA]</scope>
    <source>
        <strain evidence="6 7">CP-8</strain>
    </source>
</reference>
<organism evidence="6 7">
    <name type="scientific">Mariprofundus ferrinatatus</name>
    <dbReference type="NCBI Taxonomy" id="1921087"/>
    <lineage>
        <taxon>Bacteria</taxon>
        <taxon>Pseudomonadati</taxon>
        <taxon>Pseudomonadota</taxon>
        <taxon>Candidatius Mariprofundia</taxon>
        <taxon>Mariprofundales</taxon>
        <taxon>Mariprofundaceae</taxon>
        <taxon>Mariprofundus</taxon>
    </lineage>
</organism>
<dbReference type="GO" id="GO:0051604">
    <property type="term" value="P:protein maturation"/>
    <property type="evidence" value="ECO:0007669"/>
    <property type="project" value="InterPro"/>
</dbReference>
<keyword evidence="3 5" id="KW-0479">Metal-binding</keyword>
<evidence type="ECO:0000313" key="7">
    <source>
        <dbReference type="Proteomes" id="UP000231637"/>
    </source>
</evidence>
<evidence type="ECO:0000256" key="2">
    <source>
        <dbReference type="ARBA" id="ARBA00022596"/>
    </source>
</evidence>
<feature type="binding site" evidence="5">
    <location>
        <position position="89"/>
    </location>
    <ligand>
        <name>Zn(2+)</name>
        <dbReference type="ChEBI" id="CHEBI:29105"/>
    </ligand>
</feature>
<feature type="binding site" evidence="5">
    <location>
        <position position="92"/>
    </location>
    <ligand>
        <name>Zn(2+)</name>
        <dbReference type="ChEBI" id="CHEBI:29105"/>
    </ligand>
</feature>
<comment type="similarity">
    <text evidence="1 5">Belongs to the HypA/HybF family.</text>
</comment>
<dbReference type="AlphaFoldDB" id="A0A2K8L3Q2"/>
<dbReference type="PANTHER" id="PTHR34535">
    <property type="entry name" value="HYDROGENASE MATURATION FACTOR HYPA"/>
    <property type="match status" value="1"/>
</dbReference>
<evidence type="ECO:0000256" key="1">
    <source>
        <dbReference type="ARBA" id="ARBA00010748"/>
    </source>
</evidence>
<sequence length="113" mass="12554">MHEVSLCQGIVELLQEKAEVESFSCIQSIRLEIGLLSCVEAEAMRFAFDAVAAGTVAQGAKLEIDEVPGLGWCSRCASEVRIDHRYDACPNCESYPLEIRQGDEMRIKYVEVV</sequence>
<keyword evidence="2 5" id="KW-0533">Nickel</keyword>
<dbReference type="GO" id="GO:0016151">
    <property type="term" value="F:nickel cation binding"/>
    <property type="evidence" value="ECO:0007669"/>
    <property type="project" value="UniProtKB-UniRule"/>
</dbReference>
<dbReference type="Gene3D" id="3.30.2320.80">
    <property type="match status" value="1"/>
</dbReference>
<gene>
    <name evidence="5" type="primary">hypA</name>
    <name evidence="6" type="ORF">Ga0123462_0863</name>
</gene>
<dbReference type="KEGG" id="mfn:Ga0123462_0863"/>
<dbReference type="InterPro" id="IPR020538">
    <property type="entry name" value="Hydgase_Ni_incorp_HypA/HybF_CS"/>
</dbReference>
<accession>A0A2K8L3Q2</accession>
<keyword evidence="4 5" id="KW-0862">Zinc</keyword>
<dbReference type="PROSITE" id="PS01249">
    <property type="entry name" value="HYPA"/>
    <property type="match status" value="1"/>
</dbReference>
<feature type="binding site" evidence="5">
    <location>
        <position position="2"/>
    </location>
    <ligand>
        <name>Ni(2+)</name>
        <dbReference type="ChEBI" id="CHEBI:49786"/>
    </ligand>
</feature>
<protein>
    <recommendedName>
        <fullName evidence="5">Hydrogenase maturation factor HypA</fullName>
    </recommendedName>
</protein>
<dbReference type="RefSeq" id="WP_100265159.1">
    <property type="nucleotide sequence ID" value="NZ_CP018800.1"/>
</dbReference>
<dbReference type="PANTHER" id="PTHR34535:SF3">
    <property type="entry name" value="HYDROGENASE MATURATION FACTOR HYPA"/>
    <property type="match status" value="1"/>
</dbReference>
<evidence type="ECO:0000256" key="5">
    <source>
        <dbReference type="HAMAP-Rule" id="MF_00213"/>
    </source>
</evidence>
<dbReference type="InterPro" id="IPR000688">
    <property type="entry name" value="HypA/HybF"/>
</dbReference>
<dbReference type="Pfam" id="PF01155">
    <property type="entry name" value="HypA"/>
    <property type="match status" value="1"/>
</dbReference>
<keyword evidence="7" id="KW-1185">Reference proteome</keyword>
<dbReference type="FunFam" id="3.30.2320.80:FF:000001">
    <property type="entry name" value="Hydrogenase maturation factor HypA"/>
    <property type="match status" value="1"/>
</dbReference>
<dbReference type="EMBL" id="CP018800">
    <property type="protein sequence ID" value="ATX81732.1"/>
    <property type="molecule type" value="Genomic_DNA"/>
</dbReference>
<dbReference type="NCBIfam" id="TIGR00100">
    <property type="entry name" value="hypA"/>
    <property type="match status" value="1"/>
</dbReference>
<feature type="binding site" evidence="5">
    <location>
        <position position="73"/>
    </location>
    <ligand>
        <name>Zn(2+)</name>
        <dbReference type="ChEBI" id="CHEBI:29105"/>
    </ligand>
</feature>
<comment type="function">
    <text evidence="5">Involved in the maturation of [NiFe] hydrogenases. Required for nickel insertion into the metal center of the hydrogenase.</text>
</comment>
<dbReference type="PIRSF" id="PIRSF004761">
    <property type="entry name" value="Hydrgn_mat_HypA"/>
    <property type="match status" value="1"/>
</dbReference>
<proteinExistence type="inferred from homology"/>
<dbReference type="GO" id="GO:0008270">
    <property type="term" value="F:zinc ion binding"/>
    <property type="evidence" value="ECO:0007669"/>
    <property type="project" value="UniProtKB-UniRule"/>
</dbReference>
<evidence type="ECO:0000313" key="6">
    <source>
        <dbReference type="EMBL" id="ATX81732.1"/>
    </source>
</evidence>
<feature type="binding site" evidence="5">
    <location>
        <position position="76"/>
    </location>
    <ligand>
        <name>Zn(2+)</name>
        <dbReference type="ChEBI" id="CHEBI:29105"/>
    </ligand>
</feature>